<keyword evidence="2" id="KW-1185">Reference proteome</keyword>
<proteinExistence type="predicted"/>
<dbReference type="EMBL" id="JAGIOC010000001">
    <property type="protein sequence ID" value="MBP2410144.1"/>
    <property type="molecule type" value="Genomic_DNA"/>
</dbReference>
<dbReference type="Proteomes" id="UP000698222">
    <property type="component" value="Unassembled WGS sequence"/>
</dbReference>
<name>A0ABS4YN39_9MICO</name>
<organism evidence="1 2">
    <name type="scientific">Brachybacterium fresconis</name>
    <dbReference type="NCBI Taxonomy" id="173363"/>
    <lineage>
        <taxon>Bacteria</taxon>
        <taxon>Bacillati</taxon>
        <taxon>Actinomycetota</taxon>
        <taxon>Actinomycetes</taxon>
        <taxon>Micrococcales</taxon>
        <taxon>Dermabacteraceae</taxon>
        <taxon>Brachybacterium</taxon>
    </lineage>
</organism>
<protein>
    <recommendedName>
        <fullName evidence="3">Zinc-ribbon 15 domain-containing protein</fullName>
    </recommendedName>
</protein>
<accession>A0ABS4YN39</accession>
<dbReference type="RefSeq" id="WP_245348971.1">
    <property type="nucleotide sequence ID" value="NZ_BAAAJV010000041.1"/>
</dbReference>
<evidence type="ECO:0000313" key="1">
    <source>
        <dbReference type="EMBL" id="MBP2410144.1"/>
    </source>
</evidence>
<comment type="caution">
    <text evidence="1">The sequence shown here is derived from an EMBL/GenBank/DDBJ whole genome shotgun (WGS) entry which is preliminary data.</text>
</comment>
<gene>
    <name evidence="1" type="ORF">JOF44_003047</name>
</gene>
<evidence type="ECO:0008006" key="3">
    <source>
        <dbReference type="Google" id="ProtNLM"/>
    </source>
</evidence>
<sequence length="100" mass="11407">MTRAPAERSPLHQDPVAALPPVAERTGTYPGAVFFIIGINTKLRHLGDGATRECPRCHNTTQWLRMRSFRQLTLFFVIPVLRWRRRQYETCGICGAVIDV</sequence>
<reference evidence="1 2" key="1">
    <citation type="submission" date="2021-03" db="EMBL/GenBank/DDBJ databases">
        <title>Sequencing the genomes of 1000 actinobacteria strains.</title>
        <authorList>
            <person name="Klenk H.-P."/>
        </authorList>
    </citation>
    <scope>NUCLEOTIDE SEQUENCE [LARGE SCALE GENOMIC DNA]</scope>
    <source>
        <strain evidence="1 2">DSM 14564</strain>
    </source>
</reference>
<evidence type="ECO:0000313" key="2">
    <source>
        <dbReference type="Proteomes" id="UP000698222"/>
    </source>
</evidence>